<name>A0ACA9JYL2_9GLOM</name>
<organism evidence="1 2">
    <name type="scientific">Scutellospora calospora</name>
    <dbReference type="NCBI Taxonomy" id="85575"/>
    <lineage>
        <taxon>Eukaryota</taxon>
        <taxon>Fungi</taxon>
        <taxon>Fungi incertae sedis</taxon>
        <taxon>Mucoromycota</taxon>
        <taxon>Glomeromycotina</taxon>
        <taxon>Glomeromycetes</taxon>
        <taxon>Diversisporales</taxon>
        <taxon>Gigasporaceae</taxon>
        <taxon>Scutellospora</taxon>
    </lineage>
</organism>
<protein>
    <submittedName>
        <fullName evidence="1">8766_t:CDS:1</fullName>
    </submittedName>
</protein>
<sequence length="129" mass="14062">LEELGGGNESEDSLVLVAEVVLIGPTTCSDGLPFLVSPESEITIYSSLGGREGVGYVKKDGDMDAKTAWSRVKTSVLPKLPQSIGGNEAGKHTSNLGRRVEQLEAIARRYRVRIPPLMERQFSFREDTV</sequence>
<proteinExistence type="predicted"/>
<dbReference type="Proteomes" id="UP000789860">
    <property type="component" value="Unassembled WGS sequence"/>
</dbReference>
<reference evidence="1" key="1">
    <citation type="submission" date="2021-06" db="EMBL/GenBank/DDBJ databases">
        <authorList>
            <person name="Kallberg Y."/>
            <person name="Tangrot J."/>
            <person name="Rosling A."/>
        </authorList>
    </citation>
    <scope>NUCLEOTIDE SEQUENCE</scope>
    <source>
        <strain evidence="1">AU212A</strain>
    </source>
</reference>
<dbReference type="EMBL" id="CAJVPM010000370">
    <property type="protein sequence ID" value="CAG8442615.1"/>
    <property type="molecule type" value="Genomic_DNA"/>
</dbReference>
<accession>A0ACA9JYL2</accession>
<evidence type="ECO:0000313" key="1">
    <source>
        <dbReference type="EMBL" id="CAG8442615.1"/>
    </source>
</evidence>
<evidence type="ECO:0000313" key="2">
    <source>
        <dbReference type="Proteomes" id="UP000789860"/>
    </source>
</evidence>
<feature type="non-terminal residue" evidence="1">
    <location>
        <position position="1"/>
    </location>
</feature>
<keyword evidence="2" id="KW-1185">Reference proteome</keyword>
<comment type="caution">
    <text evidence="1">The sequence shown here is derived from an EMBL/GenBank/DDBJ whole genome shotgun (WGS) entry which is preliminary data.</text>
</comment>
<gene>
    <name evidence="1" type="ORF">SCALOS_LOCUS725</name>
</gene>